<dbReference type="Gene3D" id="2.70.70.10">
    <property type="entry name" value="Glucose Permease (Domain IIA)"/>
    <property type="match status" value="1"/>
</dbReference>
<dbReference type="GO" id="GO:0004222">
    <property type="term" value="F:metalloendopeptidase activity"/>
    <property type="evidence" value="ECO:0007669"/>
    <property type="project" value="TreeGrafter"/>
</dbReference>
<evidence type="ECO:0000259" key="3">
    <source>
        <dbReference type="Pfam" id="PF01551"/>
    </source>
</evidence>
<dbReference type="Proteomes" id="UP000013783">
    <property type="component" value="Unassembled WGS sequence"/>
</dbReference>
<feature type="region of interest" description="Disordered" evidence="1">
    <location>
        <begin position="159"/>
        <end position="184"/>
    </location>
</feature>
<feature type="domain" description="M23ase beta-sheet core" evidence="3">
    <location>
        <begin position="816"/>
        <end position="904"/>
    </location>
</feature>
<dbReference type="Pfam" id="PF01551">
    <property type="entry name" value="Peptidase_M23"/>
    <property type="match status" value="1"/>
</dbReference>
<evidence type="ECO:0000313" key="5">
    <source>
        <dbReference type="EMBL" id="EOH73393.1"/>
    </source>
</evidence>
<dbReference type="eggNOG" id="COG0739">
    <property type="taxonomic scope" value="Bacteria"/>
</dbReference>
<evidence type="ECO:0000259" key="4">
    <source>
        <dbReference type="Pfam" id="PF18013"/>
    </source>
</evidence>
<feature type="domain" description="Phage tail lysozyme" evidence="4">
    <location>
        <begin position="606"/>
        <end position="780"/>
    </location>
</feature>
<dbReference type="OrthoDB" id="9805070at2"/>
<evidence type="ECO:0000313" key="7">
    <source>
        <dbReference type="Proteomes" id="UP000013783"/>
    </source>
</evidence>
<dbReference type="CDD" id="cd12797">
    <property type="entry name" value="M23_peptidase"/>
    <property type="match status" value="1"/>
</dbReference>
<keyword evidence="2" id="KW-1133">Transmembrane helix</keyword>
<feature type="compositionally biased region" description="Basic and acidic residues" evidence="1">
    <location>
        <begin position="70"/>
        <end position="79"/>
    </location>
</feature>
<dbReference type="STRING" id="71451.RV07_GL003390"/>
<feature type="region of interest" description="Disordered" evidence="1">
    <location>
        <begin position="1"/>
        <end position="40"/>
    </location>
</feature>
<proteinExistence type="predicted"/>
<dbReference type="InterPro" id="IPR016047">
    <property type="entry name" value="M23ase_b-sheet_dom"/>
</dbReference>
<dbReference type="InterPro" id="IPR050570">
    <property type="entry name" value="Cell_wall_metabolism_enzyme"/>
</dbReference>
<dbReference type="PANTHER" id="PTHR21666:SF270">
    <property type="entry name" value="MUREIN HYDROLASE ACTIVATOR ENVC"/>
    <property type="match status" value="1"/>
</dbReference>
<gene>
    <name evidence="6" type="ORF">I585_02846</name>
    <name evidence="5" type="ORF">UAI_03662</name>
</gene>
<comment type="caution">
    <text evidence="5">The sequence shown here is derived from an EMBL/GenBank/DDBJ whole genome shotgun (WGS) entry which is preliminary data.</text>
</comment>
<keyword evidence="2" id="KW-0472">Membrane</keyword>
<dbReference type="AlphaFoldDB" id="R2NQY7"/>
<dbReference type="Proteomes" id="UP000014148">
    <property type="component" value="Unassembled WGS sequence"/>
</dbReference>
<dbReference type="Gene3D" id="1.10.530.10">
    <property type="match status" value="1"/>
</dbReference>
<sequence length="923" mass="104470">MKNKNVQQKVKVDSVSKKNRYQEDTESTQKKEPKTLIGSTITAQKQRKVIVNQKMKENANLSSRKQVKHTRGEYKEAQKKYRAKVQTHKQLKQSLDALNAEHSSKVTDQQRAAYTDESKKLDSLSSGKTAEEIRAKTFAREKLEKEVEKAGNDVKNAKEEAGTAKQVLKKTKKADPSRLSKQVNRQALSAAKNKAEESMNQHDTLAEAVKLRQDGRRRTNTYQSTKYLVKSGHRVNMKLTRGAYGLSNRSYNFIRGRGFQTTPEEYSKLRQTAKRMRNFRNRLQASKAAQAARKTQGFVSSIIRVLNNPFKGRNLLIIGGIMMFIATIFMFFPLFTPLPIQQDEFDLTDSWNHMTKLDADRSDDTYSFYTNPDETMFYMNYRFEDYTIDERTNILSFKTYGDYLNGIWESMNNTKGDEYKFTSMYDLAKDKKSDYYLDSDDFEEMKENVDEYGYSTLDGQLSQPFETDSLPITRRFGYEVSNDKAVHFGSIEVETNQDLDLKASMSGNVKWYEDQKKVIITEEGERGSRLILTGVYGKRQESGSVVQEGELVAKATGSKLTISYEKYDEDKKTMRRVNPAFYFPSVSYRQKTTVSEPFDPEGGELENARFLYSKLTEQGYKLEGICAMLGNYSVESSINPKRAEGDYLSPPVGASKDSWDDPAWLAIGGMQIYGRYPNIVHRGLGLGQWTDTADGGTRHTLLVNFAKEKKKKWYSLGLQMDFMLNGDVPAYRTIFKQILSGESGSSVAELTRDFLVRWEGNPGDKLQARVEAGEKWYKYFKENPDSDPGGSTGKYILPISPPNISSGFGWRSMGDYHRGLDFAHPQGTPIKAIDGGTVITAEFHYSWGNHVRVRHDNGQTSLYAHCSALKVKVGDKVKQGDIVGLVGNTGNSFGAHLHLEISKSTDLSVASLLDPAVVLGINK</sequence>
<dbReference type="InterPro" id="IPR011055">
    <property type="entry name" value="Dup_hybrid_motif"/>
</dbReference>
<dbReference type="Pfam" id="PF18013">
    <property type="entry name" value="Phage_lysozyme2"/>
    <property type="match status" value="1"/>
</dbReference>
<feature type="transmembrane region" description="Helical" evidence="2">
    <location>
        <begin position="314"/>
        <end position="335"/>
    </location>
</feature>
<dbReference type="EMBL" id="ASWA01000003">
    <property type="protein sequence ID" value="EOT67325.1"/>
    <property type="molecule type" value="Genomic_DNA"/>
</dbReference>
<protein>
    <recommendedName>
        <fullName evidence="9">Peptidase M23 domain-containing protein</fullName>
    </recommendedName>
</protein>
<evidence type="ECO:0000256" key="1">
    <source>
        <dbReference type="SAM" id="MobiDB-lite"/>
    </source>
</evidence>
<dbReference type="RefSeq" id="WP_010742440.1">
    <property type="nucleotide sequence ID" value="NZ_KB946251.1"/>
</dbReference>
<keyword evidence="2" id="KW-0812">Transmembrane</keyword>
<dbReference type="SUPFAM" id="SSF51261">
    <property type="entry name" value="Duplicated hybrid motif"/>
    <property type="match status" value="1"/>
</dbReference>
<name>R2NQY7_9ENTE</name>
<dbReference type="EMBL" id="AJAK01000026">
    <property type="protein sequence ID" value="EOH73393.1"/>
    <property type="molecule type" value="Genomic_DNA"/>
</dbReference>
<evidence type="ECO:0000313" key="8">
    <source>
        <dbReference type="Proteomes" id="UP000014148"/>
    </source>
</evidence>
<dbReference type="PATRIC" id="fig|1158601.3.peg.3636"/>
<evidence type="ECO:0000313" key="6">
    <source>
        <dbReference type="EMBL" id="EOT67325.1"/>
    </source>
</evidence>
<feature type="region of interest" description="Disordered" evidence="1">
    <location>
        <begin position="98"/>
        <end position="128"/>
    </location>
</feature>
<reference evidence="5 7" key="1">
    <citation type="submission" date="2013-02" db="EMBL/GenBank/DDBJ databases">
        <title>The Genome Sequence of Enterococcus malodoratus ATCC_43197.</title>
        <authorList>
            <consortium name="The Broad Institute Genome Sequencing Platform"/>
            <consortium name="The Broad Institute Genome Sequencing Center for Infectious Disease"/>
            <person name="Earl A.M."/>
            <person name="Gilmore M.S."/>
            <person name="Lebreton F."/>
            <person name="Walker B."/>
            <person name="Young S.K."/>
            <person name="Zeng Q."/>
            <person name="Gargeya S."/>
            <person name="Fitzgerald M."/>
            <person name="Haas B."/>
            <person name="Abouelleil A."/>
            <person name="Alvarado L."/>
            <person name="Arachchi H.M."/>
            <person name="Berlin A.M."/>
            <person name="Chapman S.B."/>
            <person name="Dewar J."/>
            <person name="Goldberg J."/>
            <person name="Griggs A."/>
            <person name="Gujja S."/>
            <person name="Hansen M."/>
            <person name="Howarth C."/>
            <person name="Imamovic A."/>
            <person name="Larimer J."/>
            <person name="McCowan C."/>
            <person name="Murphy C."/>
            <person name="Neiman D."/>
            <person name="Pearson M."/>
            <person name="Priest M."/>
            <person name="Roberts A."/>
            <person name="Saif S."/>
            <person name="Shea T."/>
            <person name="Sisk P."/>
            <person name="Sykes S."/>
            <person name="Wortman J."/>
            <person name="Nusbaum C."/>
            <person name="Birren B."/>
        </authorList>
    </citation>
    <scope>NUCLEOTIDE SEQUENCE [LARGE SCALE GENOMIC DNA]</scope>
    <source>
        <strain evidence="5 7">ATCC 43197</strain>
    </source>
</reference>
<keyword evidence="8" id="KW-1185">Reference proteome</keyword>
<feature type="compositionally biased region" description="Basic and acidic residues" evidence="1">
    <location>
        <begin position="10"/>
        <end position="34"/>
    </location>
</feature>
<evidence type="ECO:0000256" key="2">
    <source>
        <dbReference type="SAM" id="Phobius"/>
    </source>
</evidence>
<accession>R2NQY7</accession>
<dbReference type="PANTHER" id="PTHR21666">
    <property type="entry name" value="PEPTIDASE-RELATED"/>
    <property type="match status" value="1"/>
</dbReference>
<dbReference type="InterPro" id="IPR041219">
    <property type="entry name" value="Phage_lysozyme2"/>
</dbReference>
<organism evidence="5 7">
    <name type="scientific">Enterococcus malodoratus ATCC 43197</name>
    <dbReference type="NCBI Taxonomy" id="1158601"/>
    <lineage>
        <taxon>Bacteria</taxon>
        <taxon>Bacillati</taxon>
        <taxon>Bacillota</taxon>
        <taxon>Bacilli</taxon>
        <taxon>Lactobacillales</taxon>
        <taxon>Enterococcaceae</taxon>
        <taxon>Enterococcus</taxon>
    </lineage>
</organism>
<feature type="region of interest" description="Disordered" evidence="1">
    <location>
        <begin position="56"/>
        <end position="85"/>
    </location>
</feature>
<reference evidence="6 8" key="2">
    <citation type="submission" date="2013-03" db="EMBL/GenBank/DDBJ databases">
        <title>The Genome Sequence of Enterococcus malodoratus ATCC_43197 (PacBio/Illumina hybrid assembly).</title>
        <authorList>
            <consortium name="The Broad Institute Genomics Platform"/>
            <consortium name="The Broad Institute Genome Sequencing Center for Infectious Disease"/>
            <person name="Earl A."/>
            <person name="Russ C."/>
            <person name="Gilmore M."/>
            <person name="Surin D."/>
            <person name="Walker B."/>
            <person name="Young S."/>
            <person name="Zeng Q."/>
            <person name="Gargeya S."/>
            <person name="Fitzgerald M."/>
            <person name="Haas B."/>
            <person name="Abouelleil A."/>
            <person name="Allen A.W."/>
            <person name="Alvarado L."/>
            <person name="Arachchi H.M."/>
            <person name="Berlin A.M."/>
            <person name="Chapman S.B."/>
            <person name="Gainer-Dewar J."/>
            <person name="Goldberg J."/>
            <person name="Griggs A."/>
            <person name="Gujja S."/>
            <person name="Hansen M."/>
            <person name="Howarth C."/>
            <person name="Imamovic A."/>
            <person name="Ireland A."/>
            <person name="Larimer J."/>
            <person name="McCowan C."/>
            <person name="Murphy C."/>
            <person name="Pearson M."/>
            <person name="Poon T.W."/>
            <person name="Priest M."/>
            <person name="Roberts A."/>
            <person name="Saif S."/>
            <person name="Shea T."/>
            <person name="Sisk P."/>
            <person name="Sykes S."/>
            <person name="Wortman J."/>
            <person name="Nusbaum C."/>
            <person name="Birren B."/>
        </authorList>
    </citation>
    <scope>NUCLEOTIDE SEQUENCE [LARGE SCALE GENOMIC DNA]</scope>
    <source>
        <strain evidence="6 8">ATCC 43197</strain>
    </source>
</reference>
<evidence type="ECO:0008006" key="9">
    <source>
        <dbReference type="Google" id="ProtNLM"/>
    </source>
</evidence>
<dbReference type="eggNOG" id="COG3942">
    <property type="taxonomic scope" value="Bacteria"/>
</dbReference>